<evidence type="ECO:0000313" key="1">
    <source>
        <dbReference type="EMBL" id="MDR6237277.1"/>
    </source>
</evidence>
<protein>
    <submittedName>
        <fullName evidence="1">DCC family thiol-disulfide oxidoreductase YuxK</fullName>
    </submittedName>
</protein>
<dbReference type="Proteomes" id="UP001185092">
    <property type="component" value="Unassembled WGS sequence"/>
</dbReference>
<sequence length="128" mass="15061">MPKHKHTILFDTDCIFCNKSMQFINDNKRENNIDFLSLHSNEAGKLLKAYGYSFPKGQKNSLIFINENRLYDQSSAALRIASILKSPWSFLTVFLFIPKSLRDWCYMEFSKRRHSFFTTSDTCFIPDK</sequence>
<gene>
    <name evidence="1" type="ORF">HNQ88_000253</name>
</gene>
<accession>A0AAE3XJ03</accession>
<dbReference type="RefSeq" id="WP_309936727.1">
    <property type="nucleotide sequence ID" value="NZ_AP025305.1"/>
</dbReference>
<keyword evidence="2" id="KW-1185">Reference proteome</keyword>
<dbReference type="EMBL" id="JAVDQD010000001">
    <property type="protein sequence ID" value="MDR6237277.1"/>
    <property type="molecule type" value="Genomic_DNA"/>
</dbReference>
<evidence type="ECO:0000313" key="2">
    <source>
        <dbReference type="Proteomes" id="UP001185092"/>
    </source>
</evidence>
<dbReference type="GO" id="GO:0015035">
    <property type="term" value="F:protein-disulfide reductase activity"/>
    <property type="evidence" value="ECO:0007669"/>
    <property type="project" value="InterPro"/>
</dbReference>
<name>A0AAE3XJ03_9BACT</name>
<reference evidence="1" key="1">
    <citation type="submission" date="2023-07" db="EMBL/GenBank/DDBJ databases">
        <title>Genomic Encyclopedia of Type Strains, Phase IV (KMG-IV): sequencing the most valuable type-strain genomes for metagenomic binning, comparative biology and taxonomic classification.</title>
        <authorList>
            <person name="Goeker M."/>
        </authorList>
    </citation>
    <scope>NUCLEOTIDE SEQUENCE</scope>
    <source>
        <strain evidence="1">DSM 26174</strain>
    </source>
</reference>
<organism evidence="1 2">
    <name type="scientific">Aureibacter tunicatorum</name>
    <dbReference type="NCBI Taxonomy" id="866807"/>
    <lineage>
        <taxon>Bacteria</taxon>
        <taxon>Pseudomonadati</taxon>
        <taxon>Bacteroidota</taxon>
        <taxon>Cytophagia</taxon>
        <taxon>Cytophagales</taxon>
        <taxon>Persicobacteraceae</taxon>
        <taxon>Aureibacter</taxon>
    </lineage>
</organism>
<dbReference type="AlphaFoldDB" id="A0AAE3XJ03"/>
<dbReference type="Pfam" id="PF04134">
    <property type="entry name" value="DCC1-like"/>
    <property type="match status" value="1"/>
</dbReference>
<dbReference type="InterPro" id="IPR007263">
    <property type="entry name" value="DCC1-like"/>
</dbReference>
<dbReference type="PANTHER" id="PTHR33639">
    <property type="entry name" value="THIOL-DISULFIDE OXIDOREDUCTASE DCC"/>
    <property type="match status" value="1"/>
</dbReference>
<comment type="caution">
    <text evidence="1">The sequence shown here is derived from an EMBL/GenBank/DDBJ whole genome shotgun (WGS) entry which is preliminary data.</text>
</comment>
<dbReference type="PANTHER" id="PTHR33639:SF2">
    <property type="entry name" value="DUF393 DOMAIN-CONTAINING PROTEIN"/>
    <property type="match status" value="1"/>
</dbReference>
<proteinExistence type="predicted"/>
<dbReference type="InterPro" id="IPR052927">
    <property type="entry name" value="DCC_oxidoreductase"/>
</dbReference>